<dbReference type="PATRIC" id="fig|1217675.3.peg.1259"/>
<reference evidence="1 2" key="1">
    <citation type="submission" date="2013-02" db="EMBL/GenBank/DDBJ databases">
        <title>The Genome Sequence of Acinetobacter schindleri NIPH 900.</title>
        <authorList>
            <consortium name="The Broad Institute Genome Sequencing Platform"/>
            <consortium name="The Broad Institute Genome Sequencing Center for Infectious Disease"/>
            <person name="Cerqueira G."/>
            <person name="Feldgarden M."/>
            <person name="Courvalin P."/>
            <person name="Perichon B."/>
            <person name="Grillot-Courvalin C."/>
            <person name="Clermont D."/>
            <person name="Rocha E."/>
            <person name="Yoon E.-J."/>
            <person name="Nemec A."/>
            <person name="Walker B."/>
            <person name="Young S.K."/>
            <person name="Zeng Q."/>
            <person name="Gargeya S."/>
            <person name="Fitzgerald M."/>
            <person name="Haas B."/>
            <person name="Abouelleil A."/>
            <person name="Alvarado L."/>
            <person name="Arachchi H.M."/>
            <person name="Berlin A.M."/>
            <person name="Chapman S.B."/>
            <person name="Dewar J."/>
            <person name="Goldberg J."/>
            <person name="Griggs A."/>
            <person name="Gujja S."/>
            <person name="Hansen M."/>
            <person name="Howarth C."/>
            <person name="Imamovic A."/>
            <person name="Larimer J."/>
            <person name="McCowan C."/>
            <person name="Murphy C."/>
            <person name="Neiman D."/>
            <person name="Pearson M."/>
            <person name="Priest M."/>
            <person name="Roberts A."/>
            <person name="Saif S."/>
            <person name="Shea T."/>
            <person name="Sisk P."/>
            <person name="Sykes S."/>
            <person name="Wortman J."/>
            <person name="Nusbaum C."/>
            <person name="Birren B."/>
        </authorList>
    </citation>
    <scope>NUCLEOTIDE SEQUENCE [LARGE SCALE GENOMIC DNA]</scope>
    <source>
        <strain evidence="1 2">NIPH 900</strain>
    </source>
</reference>
<protein>
    <submittedName>
        <fullName evidence="1">Uncharacterized protein</fullName>
    </submittedName>
</protein>
<evidence type="ECO:0000313" key="1">
    <source>
        <dbReference type="EMBL" id="ENV13402.1"/>
    </source>
</evidence>
<dbReference type="Proteomes" id="UP000018438">
    <property type="component" value="Unassembled WGS sequence"/>
</dbReference>
<dbReference type="RefSeq" id="WP_004814056.1">
    <property type="nucleotide sequence ID" value="NZ_KB849451.1"/>
</dbReference>
<keyword evidence="2" id="KW-1185">Reference proteome</keyword>
<dbReference type="AlphaFoldDB" id="N8WMT2"/>
<comment type="caution">
    <text evidence="1">The sequence shown here is derived from an EMBL/GenBank/DDBJ whole genome shotgun (WGS) entry which is preliminary data.</text>
</comment>
<organism evidence="1 2">
    <name type="scientific">Acinetobacter schindleri NIPH 900</name>
    <dbReference type="NCBI Taxonomy" id="1217675"/>
    <lineage>
        <taxon>Bacteria</taxon>
        <taxon>Pseudomonadati</taxon>
        <taxon>Pseudomonadota</taxon>
        <taxon>Gammaproteobacteria</taxon>
        <taxon>Moraxellales</taxon>
        <taxon>Moraxellaceae</taxon>
        <taxon>Acinetobacter</taxon>
    </lineage>
</organism>
<proteinExistence type="predicted"/>
<name>N8WMT2_9GAMM</name>
<gene>
    <name evidence="1" type="ORF">F965_01303</name>
</gene>
<dbReference type="HOGENOM" id="CLU_078759_0_0_6"/>
<dbReference type="EMBL" id="APPI01000014">
    <property type="protein sequence ID" value="ENV13402.1"/>
    <property type="molecule type" value="Genomic_DNA"/>
</dbReference>
<sequence>MIADEIHQSLLATKYNYYGNLTSHPYQRFLAVPSIIGMGQNYQFEYHELVFITDQKETKWLNVAYLRTLFANYNTLLSMWNIRNEINDKVRIQFFKANNLNIAYADLSDEEIESKINQSDLSCLIDLTERSLRLTDDLIIEFYKFLNEFPAAVSKKIDLNLLKNYGFILHLDLKTNKAIHLLLEECPLPDYKKISKITGRTEEELMARYSPLFK</sequence>
<evidence type="ECO:0000313" key="2">
    <source>
        <dbReference type="Proteomes" id="UP000018438"/>
    </source>
</evidence>
<accession>N8WMT2</accession>